<accession>A0ABU6CVV2</accession>
<organism evidence="3 4">
    <name type="scientific">Candidatus Thiothrix phosphatis</name>
    <dbReference type="NCBI Taxonomy" id="3112415"/>
    <lineage>
        <taxon>Bacteria</taxon>
        <taxon>Pseudomonadati</taxon>
        <taxon>Pseudomonadota</taxon>
        <taxon>Gammaproteobacteria</taxon>
        <taxon>Thiotrichales</taxon>
        <taxon>Thiotrichaceae</taxon>
        <taxon>Thiothrix</taxon>
    </lineage>
</organism>
<evidence type="ECO:0000259" key="2">
    <source>
        <dbReference type="Pfam" id="PF01266"/>
    </source>
</evidence>
<sequence length="400" mass="42439">MANPQNLTVDVLIVGGGIAGLWLLAELRAQGCNAVLAADELGKGQTIASQGIIHGGTKYALTGKLTGAALAIGEMPGIWRAALNGESPVDLSKVRILAESQLLWTSAGIGSRMTGFFASKLMKSRMEALPPADYPELFRDTRFHGGLYRLDEPVLDVPSLLETLREQLADGLIQINVQDSGLQQAGQGYSYHAVLPDGAGLEIEARQIVLAAGAGNETLLAVLAGQGHRLPQMQRRPLQMVLARGDLPMVYAHALGMSDKPRATITSHRDAQGRVVWYVGGQPAELGAGKPAEEAIATARHELADLLPWLDFSALEWAAWNVDRAEGHQLDGGRPDQPVFVRLANVIAAWPTKLAFAPLLSGHLQSELGMAKSASGAAAENLPTPPVAKTAWDSVNFSGL</sequence>
<comment type="caution">
    <text evidence="3">The sequence shown here is derived from an EMBL/GenBank/DDBJ whole genome shotgun (WGS) entry which is preliminary data.</text>
</comment>
<keyword evidence="4" id="KW-1185">Reference proteome</keyword>
<dbReference type="InterPro" id="IPR036188">
    <property type="entry name" value="FAD/NAD-bd_sf"/>
</dbReference>
<dbReference type="Gene3D" id="3.30.9.10">
    <property type="entry name" value="D-Amino Acid Oxidase, subunit A, domain 2"/>
    <property type="match status" value="1"/>
</dbReference>
<name>A0ABU6CVV2_9GAMM</name>
<reference evidence="4" key="1">
    <citation type="submission" date="2023-07" db="EMBL/GenBank/DDBJ databases">
        <title>The carbon used by Thiothrix.</title>
        <authorList>
            <person name="Chen L."/>
        </authorList>
    </citation>
    <scope>NUCLEOTIDE SEQUENCE [LARGE SCALE GENOMIC DNA]</scope>
</reference>
<evidence type="ECO:0000256" key="1">
    <source>
        <dbReference type="ARBA" id="ARBA00023002"/>
    </source>
</evidence>
<evidence type="ECO:0000313" key="4">
    <source>
        <dbReference type="Proteomes" id="UP001308005"/>
    </source>
</evidence>
<dbReference type="SUPFAM" id="SSF51905">
    <property type="entry name" value="FAD/NAD(P)-binding domain"/>
    <property type="match status" value="1"/>
</dbReference>
<evidence type="ECO:0000313" key="3">
    <source>
        <dbReference type="EMBL" id="MEB4590965.1"/>
    </source>
</evidence>
<dbReference type="Proteomes" id="UP001308005">
    <property type="component" value="Unassembled WGS sequence"/>
</dbReference>
<protein>
    <submittedName>
        <fullName evidence="3">FAD-dependent oxidoreductase</fullName>
    </submittedName>
</protein>
<dbReference type="Gene3D" id="3.50.50.60">
    <property type="entry name" value="FAD/NAD(P)-binding domain"/>
    <property type="match status" value="1"/>
</dbReference>
<dbReference type="Pfam" id="PF01266">
    <property type="entry name" value="DAO"/>
    <property type="match status" value="1"/>
</dbReference>
<feature type="domain" description="FAD dependent oxidoreductase" evidence="2">
    <location>
        <begin position="10"/>
        <end position="318"/>
    </location>
</feature>
<gene>
    <name evidence="3" type="ORF">VSS37_08255</name>
</gene>
<dbReference type="EMBL" id="JAYMYJ010000082">
    <property type="protein sequence ID" value="MEB4590965.1"/>
    <property type="molecule type" value="Genomic_DNA"/>
</dbReference>
<keyword evidence="1" id="KW-0560">Oxidoreductase</keyword>
<dbReference type="InterPro" id="IPR006076">
    <property type="entry name" value="FAD-dep_OxRdtase"/>
</dbReference>
<dbReference type="RefSeq" id="WP_324694353.1">
    <property type="nucleotide sequence ID" value="NZ_JAYMYJ010000082.1"/>
</dbReference>
<proteinExistence type="predicted"/>